<comment type="caution">
    <text evidence="1">The sequence shown here is derived from an EMBL/GenBank/DDBJ whole genome shotgun (WGS) entry which is preliminary data.</text>
</comment>
<organism evidence="1 2">
    <name type="scientific">Rubroshorea leprosula</name>
    <dbReference type="NCBI Taxonomy" id="152421"/>
    <lineage>
        <taxon>Eukaryota</taxon>
        <taxon>Viridiplantae</taxon>
        <taxon>Streptophyta</taxon>
        <taxon>Embryophyta</taxon>
        <taxon>Tracheophyta</taxon>
        <taxon>Spermatophyta</taxon>
        <taxon>Magnoliopsida</taxon>
        <taxon>eudicotyledons</taxon>
        <taxon>Gunneridae</taxon>
        <taxon>Pentapetalae</taxon>
        <taxon>rosids</taxon>
        <taxon>malvids</taxon>
        <taxon>Malvales</taxon>
        <taxon>Dipterocarpaceae</taxon>
        <taxon>Rubroshorea</taxon>
    </lineage>
</organism>
<dbReference type="Proteomes" id="UP001054252">
    <property type="component" value="Unassembled WGS sequence"/>
</dbReference>
<reference evidence="1 2" key="1">
    <citation type="journal article" date="2021" name="Commun. Biol.">
        <title>The genome of Shorea leprosula (Dipterocarpaceae) highlights the ecological relevance of drought in aseasonal tropical rainforests.</title>
        <authorList>
            <person name="Ng K.K.S."/>
            <person name="Kobayashi M.J."/>
            <person name="Fawcett J.A."/>
            <person name="Hatakeyama M."/>
            <person name="Paape T."/>
            <person name="Ng C.H."/>
            <person name="Ang C.C."/>
            <person name="Tnah L.H."/>
            <person name="Lee C.T."/>
            <person name="Nishiyama T."/>
            <person name="Sese J."/>
            <person name="O'Brien M.J."/>
            <person name="Copetti D."/>
            <person name="Mohd Noor M.I."/>
            <person name="Ong R.C."/>
            <person name="Putra M."/>
            <person name="Sireger I.Z."/>
            <person name="Indrioko S."/>
            <person name="Kosugi Y."/>
            <person name="Izuno A."/>
            <person name="Isagi Y."/>
            <person name="Lee S.L."/>
            <person name="Shimizu K.K."/>
        </authorList>
    </citation>
    <scope>NUCLEOTIDE SEQUENCE [LARGE SCALE GENOMIC DNA]</scope>
    <source>
        <strain evidence="1">214</strain>
    </source>
</reference>
<sequence>MSHLVNFDQCEQCAFRIHLFVDMGVSACLFNLDINLDIWE</sequence>
<name>A0AAV5MRN6_9ROSI</name>
<gene>
    <name evidence="1" type="ORF">SLEP1_g57915</name>
</gene>
<proteinExistence type="predicted"/>
<protein>
    <submittedName>
        <fullName evidence="1">Uncharacterized protein</fullName>
    </submittedName>
</protein>
<dbReference type="AlphaFoldDB" id="A0AAV5MRN6"/>
<accession>A0AAV5MRN6</accession>
<dbReference type="EMBL" id="BPVZ01000461">
    <property type="protein sequence ID" value="GKV51247.1"/>
    <property type="molecule type" value="Genomic_DNA"/>
</dbReference>
<keyword evidence="2" id="KW-1185">Reference proteome</keyword>
<evidence type="ECO:0000313" key="1">
    <source>
        <dbReference type="EMBL" id="GKV51247.1"/>
    </source>
</evidence>
<evidence type="ECO:0000313" key="2">
    <source>
        <dbReference type="Proteomes" id="UP001054252"/>
    </source>
</evidence>